<feature type="transmembrane region" description="Helical" evidence="1">
    <location>
        <begin position="83"/>
        <end position="99"/>
    </location>
</feature>
<name>A0A9W7EVL3_9STRA</name>
<keyword evidence="1" id="KW-1133">Transmembrane helix</keyword>
<organism evidence="2 3">
    <name type="scientific">Triparma strigata</name>
    <dbReference type="NCBI Taxonomy" id="1606541"/>
    <lineage>
        <taxon>Eukaryota</taxon>
        <taxon>Sar</taxon>
        <taxon>Stramenopiles</taxon>
        <taxon>Ochrophyta</taxon>
        <taxon>Bolidophyceae</taxon>
        <taxon>Parmales</taxon>
        <taxon>Triparmaceae</taxon>
        <taxon>Triparma</taxon>
    </lineage>
</organism>
<keyword evidence="1" id="KW-0472">Membrane</keyword>
<comment type="caution">
    <text evidence="2">The sequence shown here is derived from an EMBL/GenBank/DDBJ whole genome shotgun (WGS) entry which is preliminary data.</text>
</comment>
<dbReference type="AlphaFoldDB" id="A0A9W7EVL3"/>
<feature type="transmembrane region" description="Helical" evidence="1">
    <location>
        <begin position="20"/>
        <end position="40"/>
    </location>
</feature>
<evidence type="ECO:0000313" key="2">
    <source>
        <dbReference type="EMBL" id="GMH93393.1"/>
    </source>
</evidence>
<sequence length="201" mass="22047">MSRSTSAAAPEAGALLNCLWTVRTVGNWMALGVCAYIQYLSLSINPIKNIQYMFFTLKGLSVLAIHCWAVGLRPYTVSSKDASLGIFLLMVLGHLKLWVDTARIALEFTFQTALVSYLDTLGYGYIQTYTQTLKFFYWELFKGKVGIGQTPIDSLFPDPNQSGGSERASQPVVDILPPLAISETASFSVFQIQPIEEGGSA</sequence>
<gene>
    <name evidence="2" type="ORF">TrST_g7452</name>
</gene>
<accession>A0A9W7EVL3</accession>
<evidence type="ECO:0000256" key="1">
    <source>
        <dbReference type="SAM" id="Phobius"/>
    </source>
</evidence>
<evidence type="ECO:0000313" key="3">
    <source>
        <dbReference type="Proteomes" id="UP001165085"/>
    </source>
</evidence>
<protein>
    <submittedName>
        <fullName evidence="2">Uncharacterized protein</fullName>
    </submittedName>
</protein>
<reference evidence="3" key="1">
    <citation type="journal article" date="2023" name="Commun. Biol.">
        <title>Genome analysis of Parmales, the sister group of diatoms, reveals the evolutionary specialization of diatoms from phago-mixotrophs to photoautotrophs.</title>
        <authorList>
            <person name="Ban H."/>
            <person name="Sato S."/>
            <person name="Yoshikawa S."/>
            <person name="Yamada K."/>
            <person name="Nakamura Y."/>
            <person name="Ichinomiya M."/>
            <person name="Sato N."/>
            <person name="Blanc-Mathieu R."/>
            <person name="Endo H."/>
            <person name="Kuwata A."/>
            <person name="Ogata H."/>
        </authorList>
    </citation>
    <scope>NUCLEOTIDE SEQUENCE [LARGE SCALE GENOMIC DNA]</scope>
    <source>
        <strain evidence="3">NIES 3701</strain>
    </source>
</reference>
<dbReference type="Proteomes" id="UP001165085">
    <property type="component" value="Unassembled WGS sequence"/>
</dbReference>
<feature type="transmembrane region" description="Helical" evidence="1">
    <location>
        <begin position="52"/>
        <end position="71"/>
    </location>
</feature>
<dbReference type="EMBL" id="BRXY01000413">
    <property type="protein sequence ID" value="GMH93393.1"/>
    <property type="molecule type" value="Genomic_DNA"/>
</dbReference>
<proteinExistence type="predicted"/>
<keyword evidence="1" id="KW-0812">Transmembrane</keyword>
<keyword evidence="3" id="KW-1185">Reference proteome</keyword>